<dbReference type="PROSITE" id="PS51257">
    <property type="entry name" value="PROKAR_LIPOPROTEIN"/>
    <property type="match status" value="1"/>
</dbReference>
<dbReference type="GeneID" id="87900732"/>
<sequence length="396" mass="45171">MCLRDTLERALSRSSLSFSVPLTPSPLWCGCLHCHSFSRFFEPSPLTSLSFFFLITFATGAMRSRLSFPSWLLLLAFLVCQAMAGPESKYAHAAERVFAYMLYRLEELSRPPGFDPTRYSIAKDCAVGKGRPCNLDEFMTFISGGKNDGKPALSNHLPKDLPTNWYTNKSKIEDVIKAYAQAPVMDGILNALLSSEKILQYYDRKTDQMKGSGYVGLYQVNYAKFISEVQTRVQNIPANHPQKIEANLIGPNLMPLMENIIKLRKAYQLNKMEEEMRKLFPNDRRDGVYRVDSNRQAINPQLEPIEWHYHTGTSFAGKTFKALDFEKTQNDPNNKRTWEHFQTKIDLLMKRVHKGTAGDDRNLSKEMKALKTHQPVIDAMSSLYTRRTGKAPTNLC</sequence>
<dbReference type="RefSeq" id="XP_062729955.1">
    <property type="nucleotide sequence ID" value="XM_062881250.1"/>
</dbReference>
<dbReference type="EMBL" id="JAFFGZ010000008">
    <property type="protein sequence ID" value="KAK4640979.1"/>
    <property type="molecule type" value="Genomic_DNA"/>
</dbReference>
<dbReference type="Proteomes" id="UP001322138">
    <property type="component" value="Unassembled WGS sequence"/>
</dbReference>
<accession>A0ABR0FD00</accession>
<evidence type="ECO:0000313" key="2">
    <source>
        <dbReference type="Proteomes" id="UP001322138"/>
    </source>
</evidence>
<reference evidence="1 2" key="1">
    <citation type="journal article" date="2023" name="bioRxiv">
        <title>High-quality genome assemblies of four members of thePodospora anserinaspecies complex.</title>
        <authorList>
            <person name="Ament-Velasquez S.L."/>
            <person name="Vogan A.A."/>
            <person name="Wallerman O."/>
            <person name="Hartmann F."/>
            <person name="Gautier V."/>
            <person name="Silar P."/>
            <person name="Giraud T."/>
            <person name="Johannesson H."/>
        </authorList>
    </citation>
    <scope>NUCLEOTIDE SEQUENCE [LARGE SCALE GENOMIC DNA]</scope>
    <source>
        <strain evidence="1 2">CBS 112042</strain>
    </source>
</reference>
<proteinExistence type="predicted"/>
<organism evidence="1 2">
    <name type="scientific">Podospora bellae-mahoneyi</name>
    <dbReference type="NCBI Taxonomy" id="2093777"/>
    <lineage>
        <taxon>Eukaryota</taxon>
        <taxon>Fungi</taxon>
        <taxon>Dikarya</taxon>
        <taxon>Ascomycota</taxon>
        <taxon>Pezizomycotina</taxon>
        <taxon>Sordariomycetes</taxon>
        <taxon>Sordariomycetidae</taxon>
        <taxon>Sordariales</taxon>
        <taxon>Podosporaceae</taxon>
        <taxon>Podospora</taxon>
    </lineage>
</organism>
<comment type="caution">
    <text evidence="1">The sequence shown here is derived from an EMBL/GenBank/DDBJ whole genome shotgun (WGS) entry which is preliminary data.</text>
</comment>
<protein>
    <submittedName>
        <fullName evidence="1">Uncharacterized protein</fullName>
    </submittedName>
</protein>
<name>A0ABR0FD00_9PEZI</name>
<gene>
    <name evidence="1" type="ORF">QC761_608310</name>
</gene>
<evidence type="ECO:0000313" key="1">
    <source>
        <dbReference type="EMBL" id="KAK4640979.1"/>
    </source>
</evidence>
<keyword evidence="2" id="KW-1185">Reference proteome</keyword>